<sequence length="603" mass="65007">MPEYRNPNQTGGGSQDNRGFMVMMIVMIGLIAGLQFWRAKHNPQTASPADTAATAPASSSTPSPVASAIAPGAPVTAETVQAAAETTTVVQNELYKITFSNRGGEVRSWILKRYQDTDGQPLDLVHDGAAKLYGYPLSLYTYDPAITKALASGLYVASATGNVAAPASVTFKYAAGDLQVTKTFSFGADYVVHADTQVLRNGSPIAAPLAWPAGFGDQADALGYANATIDTSSKGKDEHIAFKKVSGGATLNGPWDYLGVADQYFSAVFLPDNVDDASLVTFSRNIDINKVVRHNGVPTVSAKKPIEVPVIGAAMGAKSGRVQTRIFVGPKDWAVLTAVQSTSGEKLTSLIDFGMWGPISKALFLGMRAVHSAIAPANPQPGNWSWGWAIVVFTILINLLMLPLRIKGMKSMLKMQRLQPEINAIKARHGNPGPTDPKAAKMNAEVMALQKENGVSMFGGCIPTLLTLPLLFAMLTMMQRVVELRHAHFFWLHDLSAGDPYHILPIILALSSFLVQFYTPSPGVDPAQARMMAFTMPLFSLYMTWNYASGLALYWNIGNLIMILQQQVTNRTSLGKEMRAVAEKNAKSKATGKTIQAKPQTRR</sequence>
<evidence type="ECO:0000256" key="10">
    <source>
        <dbReference type="ARBA" id="ARBA00023186"/>
    </source>
</evidence>
<feature type="transmembrane region" description="Helical" evidence="13">
    <location>
        <begin position="457"/>
        <end position="481"/>
    </location>
</feature>
<keyword evidence="6 13" id="KW-0812">Transmembrane</keyword>
<dbReference type="PANTHER" id="PTHR12428:SF65">
    <property type="entry name" value="CYTOCHROME C OXIDASE ASSEMBLY PROTEIN COX18, MITOCHONDRIAL"/>
    <property type="match status" value="1"/>
</dbReference>
<dbReference type="EMBL" id="JBHSWI010000001">
    <property type="protein sequence ID" value="MFC6646065.1"/>
    <property type="molecule type" value="Genomic_DNA"/>
</dbReference>
<keyword evidence="10 13" id="KW-0143">Chaperone</keyword>
<dbReference type="PANTHER" id="PTHR12428">
    <property type="entry name" value="OXA1"/>
    <property type="match status" value="1"/>
</dbReference>
<evidence type="ECO:0000259" key="15">
    <source>
        <dbReference type="Pfam" id="PF02096"/>
    </source>
</evidence>
<reference evidence="18" key="1">
    <citation type="journal article" date="2019" name="Int. J. Syst. Evol. Microbiol.">
        <title>The Global Catalogue of Microorganisms (GCM) 10K type strain sequencing project: providing services to taxonomists for standard genome sequencing and annotation.</title>
        <authorList>
            <consortium name="The Broad Institute Genomics Platform"/>
            <consortium name="The Broad Institute Genome Sequencing Center for Infectious Disease"/>
            <person name="Wu L."/>
            <person name="Ma J."/>
        </authorList>
    </citation>
    <scope>NUCLEOTIDE SEQUENCE [LARGE SCALE GENOMIC DNA]</scope>
    <source>
        <strain evidence="18">CGMCC 1.16026</strain>
    </source>
</reference>
<dbReference type="Pfam" id="PF02096">
    <property type="entry name" value="60KD_IMP"/>
    <property type="match status" value="1"/>
</dbReference>
<comment type="function">
    <text evidence="13">Required for the insertion and/or proper folding and/or complex formation of integral membrane proteins into the membrane. Involved in integration of membrane proteins that insert both dependently and independently of the Sec translocase complex, as well as at least some lipoproteins. Aids folding of multispanning membrane proteins.</text>
</comment>
<comment type="subunit">
    <text evidence="13">Interacts with the Sec translocase complex via SecD. Specifically interacts with transmembrane segments of nascent integral membrane proteins during membrane integration.</text>
</comment>
<dbReference type="InterPro" id="IPR028055">
    <property type="entry name" value="YidC/Oxa/ALB_C"/>
</dbReference>
<dbReference type="RefSeq" id="WP_263369768.1">
    <property type="nucleotide sequence ID" value="NZ_JAGSYD010000001.1"/>
</dbReference>
<proteinExistence type="inferred from homology"/>
<dbReference type="CDD" id="cd20070">
    <property type="entry name" value="5TM_YidC_Alb3"/>
    <property type="match status" value="1"/>
</dbReference>
<feature type="domain" description="Membrane insertase YidC N-terminal" evidence="16">
    <location>
        <begin position="89"/>
        <end position="364"/>
    </location>
</feature>
<evidence type="ECO:0000256" key="14">
    <source>
        <dbReference type="SAM" id="MobiDB-lite"/>
    </source>
</evidence>
<keyword evidence="4 13" id="KW-0813">Transport</keyword>
<dbReference type="Proteomes" id="UP001596391">
    <property type="component" value="Unassembled WGS sequence"/>
</dbReference>
<dbReference type="PRINTS" id="PR00701">
    <property type="entry name" value="60KDINNERMP"/>
</dbReference>
<evidence type="ECO:0000256" key="6">
    <source>
        <dbReference type="ARBA" id="ARBA00022692"/>
    </source>
</evidence>
<dbReference type="CDD" id="cd19961">
    <property type="entry name" value="EcYidC-like_peri"/>
    <property type="match status" value="1"/>
</dbReference>
<evidence type="ECO:0000256" key="1">
    <source>
        <dbReference type="ARBA" id="ARBA00004429"/>
    </source>
</evidence>
<evidence type="ECO:0000256" key="2">
    <source>
        <dbReference type="ARBA" id="ARBA00010527"/>
    </source>
</evidence>
<dbReference type="InterPro" id="IPR047196">
    <property type="entry name" value="YidC_ALB_C"/>
</dbReference>
<accession>A0ABW1ZAZ1</accession>
<dbReference type="Pfam" id="PF14849">
    <property type="entry name" value="YidC_periplas"/>
    <property type="match status" value="1"/>
</dbReference>
<evidence type="ECO:0000313" key="18">
    <source>
        <dbReference type="Proteomes" id="UP001596391"/>
    </source>
</evidence>
<evidence type="ECO:0000256" key="12">
    <source>
        <dbReference type="ARBA" id="ARBA00033342"/>
    </source>
</evidence>
<comment type="similarity">
    <text evidence="2 13">Belongs to the OXA1/ALB3/YidC family. Type 1 subfamily.</text>
</comment>
<keyword evidence="7 13" id="KW-0653">Protein transport</keyword>
<organism evidence="17 18">
    <name type="scientific">Granulicella cerasi</name>
    <dbReference type="NCBI Taxonomy" id="741063"/>
    <lineage>
        <taxon>Bacteria</taxon>
        <taxon>Pseudomonadati</taxon>
        <taxon>Acidobacteriota</taxon>
        <taxon>Terriglobia</taxon>
        <taxon>Terriglobales</taxon>
        <taxon>Acidobacteriaceae</taxon>
        <taxon>Granulicella</taxon>
    </lineage>
</organism>
<feature type="domain" description="Membrane insertase YidC/Oxa/ALB C-terminal" evidence="15">
    <location>
        <begin position="386"/>
        <end position="571"/>
    </location>
</feature>
<evidence type="ECO:0000313" key="17">
    <source>
        <dbReference type="EMBL" id="MFC6646065.1"/>
    </source>
</evidence>
<dbReference type="HAMAP" id="MF_01810">
    <property type="entry name" value="YidC_type1"/>
    <property type="match status" value="1"/>
</dbReference>
<dbReference type="NCBIfam" id="TIGR03593">
    <property type="entry name" value="yidC_nterm"/>
    <property type="match status" value="1"/>
</dbReference>
<evidence type="ECO:0000256" key="5">
    <source>
        <dbReference type="ARBA" id="ARBA00022475"/>
    </source>
</evidence>
<keyword evidence="5 13" id="KW-1003">Cell membrane</keyword>
<feature type="transmembrane region" description="Helical" evidence="13">
    <location>
        <begin position="20"/>
        <end position="37"/>
    </location>
</feature>
<feature type="transmembrane region" description="Helical" evidence="13">
    <location>
        <begin position="386"/>
        <end position="406"/>
    </location>
</feature>
<name>A0ABW1ZAZ1_9BACT</name>
<evidence type="ECO:0000256" key="8">
    <source>
        <dbReference type="ARBA" id="ARBA00022989"/>
    </source>
</evidence>
<keyword evidence="8 13" id="KW-1133">Transmembrane helix</keyword>
<protein>
    <recommendedName>
        <fullName evidence="3 13">Membrane protein insertase YidC</fullName>
    </recommendedName>
    <alternativeName>
        <fullName evidence="12 13">Foldase YidC</fullName>
    </alternativeName>
    <alternativeName>
        <fullName evidence="11 13">Membrane integrase YidC</fullName>
    </alternativeName>
    <alternativeName>
        <fullName evidence="13">Membrane protein YidC</fullName>
    </alternativeName>
</protein>
<feature type="compositionally biased region" description="Polar residues" evidence="14">
    <location>
        <begin position="591"/>
        <end position="603"/>
    </location>
</feature>
<comment type="subcellular location">
    <subcellularLocation>
        <location evidence="1">Cell inner membrane</location>
        <topology evidence="1">Multi-pass membrane protein</topology>
    </subcellularLocation>
    <subcellularLocation>
        <location evidence="13">Cell membrane</location>
        <topology evidence="13">Multi-pass membrane protein</topology>
    </subcellularLocation>
</comment>
<evidence type="ECO:0000256" key="11">
    <source>
        <dbReference type="ARBA" id="ARBA00033245"/>
    </source>
</evidence>
<gene>
    <name evidence="13 17" type="primary">yidC</name>
    <name evidence="17" type="ORF">ACFQBQ_10830</name>
</gene>
<evidence type="ECO:0000256" key="7">
    <source>
        <dbReference type="ARBA" id="ARBA00022927"/>
    </source>
</evidence>
<dbReference type="InterPro" id="IPR001708">
    <property type="entry name" value="YidC/ALB3/OXA1/COX18"/>
</dbReference>
<feature type="transmembrane region" description="Helical" evidence="13">
    <location>
        <begin position="531"/>
        <end position="555"/>
    </location>
</feature>
<dbReference type="InterPro" id="IPR019998">
    <property type="entry name" value="Membr_insert_YidC"/>
</dbReference>
<feature type="region of interest" description="Disordered" evidence="14">
    <location>
        <begin position="44"/>
        <end position="69"/>
    </location>
</feature>
<dbReference type="InterPro" id="IPR038221">
    <property type="entry name" value="YidC_periplasmic_sf"/>
</dbReference>
<dbReference type="Gene3D" id="2.70.98.90">
    <property type="match status" value="1"/>
</dbReference>
<evidence type="ECO:0000259" key="16">
    <source>
        <dbReference type="Pfam" id="PF14849"/>
    </source>
</evidence>
<evidence type="ECO:0000256" key="4">
    <source>
        <dbReference type="ARBA" id="ARBA00022448"/>
    </source>
</evidence>
<keyword evidence="18" id="KW-1185">Reference proteome</keyword>
<feature type="region of interest" description="Disordered" evidence="14">
    <location>
        <begin position="582"/>
        <end position="603"/>
    </location>
</feature>
<keyword evidence="9 13" id="KW-0472">Membrane</keyword>
<dbReference type="NCBIfam" id="TIGR03592">
    <property type="entry name" value="yidC_oxa1_cterm"/>
    <property type="match status" value="1"/>
</dbReference>
<evidence type="ECO:0000256" key="13">
    <source>
        <dbReference type="HAMAP-Rule" id="MF_01810"/>
    </source>
</evidence>
<comment type="caution">
    <text evidence="17">The sequence shown here is derived from an EMBL/GenBank/DDBJ whole genome shotgun (WGS) entry which is preliminary data.</text>
</comment>
<evidence type="ECO:0000256" key="3">
    <source>
        <dbReference type="ARBA" id="ARBA00015325"/>
    </source>
</evidence>
<evidence type="ECO:0000256" key="9">
    <source>
        <dbReference type="ARBA" id="ARBA00023136"/>
    </source>
</evidence>
<dbReference type="InterPro" id="IPR028053">
    <property type="entry name" value="Membr_insert_YidC_N"/>
</dbReference>